<dbReference type="GO" id="GO:0020037">
    <property type="term" value="F:heme binding"/>
    <property type="evidence" value="ECO:0007669"/>
    <property type="project" value="InterPro"/>
</dbReference>
<reference evidence="1 2" key="1">
    <citation type="submission" date="2020-10" db="EMBL/GenBank/DDBJ databases">
        <title>The Coptis chinensis genome and diversification of protoberbering-type alkaloids.</title>
        <authorList>
            <person name="Wang B."/>
            <person name="Shu S."/>
            <person name="Song C."/>
            <person name="Liu Y."/>
        </authorList>
    </citation>
    <scope>NUCLEOTIDE SEQUENCE [LARGE SCALE GENOMIC DNA]</scope>
    <source>
        <strain evidence="1">HL-2020</strain>
        <tissue evidence="1">Leaf</tissue>
    </source>
</reference>
<dbReference type="AlphaFoldDB" id="A0A835HDY6"/>
<dbReference type="GO" id="GO:0016705">
    <property type="term" value="F:oxidoreductase activity, acting on paired donors, with incorporation or reduction of molecular oxygen"/>
    <property type="evidence" value="ECO:0007669"/>
    <property type="project" value="InterPro"/>
</dbReference>
<proteinExistence type="predicted"/>
<dbReference type="Gene3D" id="1.10.630.10">
    <property type="entry name" value="Cytochrome P450"/>
    <property type="match status" value="1"/>
</dbReference>
<dbReference type="InterPro" id="IPR036396">
    <property type="entry name" value="Cyt_P450_sf"/>
</dbReference>
<evidence type="ECO:0000313" key="2">
    <source>
        <dbReference type="Proteomes" id="UP000631114"/>
    </source>
</evidence>
<dbReference type="OrthoDB" id="2789670at2759"/>
<protein>
    <submittedName>
        <fullName evidence="1">Uncharacterized protein</fullName>
    </submittedName>
</protein>
<dbReference type="Pfam" id="PF00067">
    <property type="entry name" value="p450"/>
    <property type="match status" value="1"/>
</dbReference>
<sequence length="115" mass="13027">MLCKPTEKEADGVRSLVDEVAVLTGTFNLSDYIWLCRNLPSQLSITTEWALAELISHLDMLKTAREEIDSVVGTWKEQIGGRIQNLPYLQAIVKETLRLHQAILRESTEDCTQIL</sequence>
<dbReference type="GO" id="GO:0004497">
    <property type="term" value="F:monooxygenase activity"/>
    <property type="evidence" value="ECO:0007669"/>
    <property type="project" value="InterPro"/>
</dbReference>
<dbReference type="EMBL" id="JADFTS010000007">
    <property type="protein sequence ID" value="KAF9597345.1"/>
    <property type="molecule type" value="Genomic_DNA"/>
</dbReference>
<organism evidence="1 2">
    <name type="scientific">Coptis chinensis</name>
    <dbReference type="NCBI Taxonomy" id="261450"/>
    <lineage>
        <taxon>Eukaryota</taxon>
        <taxon>Viridiplantae</taxon>
        <taxon>Streptophyta</taxon>
        <taxon>Embryophyta</taxon>
        <taxon>Tracheophyta</taxon>
        <taxon>Spermatophyta</taxon>
        <taxon>Magnoliopsida</taxon>
        <taxon>Ranunculales</taxon>
        <taxon>Ranunculaceae</taxon>
        <taxon>Coptidoideae</taxon>
        <taxon>Coptis</taxon>
    </lineage>
</organism>
<evidence type="ECO:0000313" key="1">
    <source>
        <dbReference type="EMBL" id="KAF9597345.1"/>
    </source>
</evidence>
<accession>A0A835HDY6</accession>
<dbReference type="PANTHER" id="PTHR24281">
    <property type="entry name" value="STEROID 21-HYDROXYLASE-RELATED"/>
    <property type="match status" value="1"/>
</dbReference>
<dbReference type="Proteomes" id="UP000631114">
    <property type="component" value="Unassembled WGS sequence"/>
</dbReference>
<keyword evidence="2" id="KW-1185">Reference proteome</keyword>
<comment type="caution">
    <text evidence="1">The sequence shown here is derived from an EMBL/GenBank/DDBJ whole genome shotgun (WGS) entry which is preliminary data.</text>
</comment>
<gene>
    <name evidence="1" type="ORF">IFM89_017248</name>
</gene>
<dbReference type="GO" id="GO:0005506">
    <property type="term" value="F:iron ion binding"/>
    <property type="evidence" value="ECO:0007669"/>
    <property type="project" value="InterPro"/>
</dbReference>
<name>A0A835HDY6_9MAGN</name>
<dbReference type="SUPFAM" id="SSF48264">
    <property type="entry name" value="Cytochrome P450"/>
    <property type="match status" value="1"/>
</dbReference>
<dbReference type="GO" id="GO:0044550">
    <property type="term" value="P:secondary metabolite biosynthetic process"/>
    <property type="evidence" value="ECO:0007669"/>
    <property type="project" value="UniProtKB-ARBA"/>
</dbReference>
<dbReference type="InterPro" id="IPR001128">
    <property type="entry name" value="Cyt_P450"/>
</dbReference>